<evidence type="ECO:0000256" key="2">
    <source>
        <dbReference type="SAM" id="MobiDB-lite"/>
    </source>
</evidence>
<feature type="domain" description="Cell envelope-related transcriptional attenuator" evidence="4">
    <location>
        <begin position="73"/>
        <end position="215"/>
    </location>
</feature>
<dbReference type="InterPro" id="IPR004474">
    <property type="entry name" value="LytR_CpsA_psr"/>
</dbReference>
<organism evidence="5">
    <name type="scientific">Anaerococcus vaginalis</name>
    <dbReference type="NCBI Taxonomy" id="33037"/>
    <lineage>
        <taxon>Bacteria</taxon>
        <taxon>Bacillati</taxon>
        <taxon>Bacillota</taxon>
        <taxon>Tissierellia</taxon>
        <taxon>Tissierellales</taxon>
        <taxon>Peptoniphilaceae</taxon>
        <taxon>Anaerococcus</taxon>
    </lineage>
</organism>
<dbReference type="InterPro" id="IPR050922">
    <property type="entry name" value="LytR/CpsA/Psr_CW_biosynth"/>
</dbReference>
<dbReference type="EMBL" id="CACRSW010000010">
    <property type="protein sequence ID" value="VYS89516.1"/>
    <property type="molecule type" value="Genomic_DNA"/>
</dbReference>
<protein>
    <submittedName>
        <fullName evidence="5">Transcriptional regulator LytR</fullName>
    </submittedName>
</protein>
<dbReference type="NCBIfam" id="TIGR00350">
    <property type="entry name" value="lytR_cpsA_psr"/>
    <property type="match status" value="1"/>
</dbReference>
<sequence>MKFKRFLTTIMVALFVFFSSNAYLNKLQDKKNIDNYGAEAAENNKGKKVDNEILVLLVGVDASQNKENPEPTRTDTIMLCKINSETGKVDILSIPRDSRVKVRDEFTKVNHAHAYGGIELTLKTLRDFLGIDIDYYAEINFEAVVNIVDEIGGVNYKVPEGVRLDEGNTHIRPGMNKMNGQDVLTYLRARKIYQNADLGRVNAQQEFMKGIINELVKKSKTINMTSLVESYFKDVKTNLPLGTMIDFASKMSNFSSEKCKTYTVPGNPQYIDGVSYYIPNYEETWKIIDKVFSKYKLKSWKKEDSSYWEYQNYTYTNDNENSNEDYQNSNSNEEDEEYLDDEYEDLNQEDEENTEDENYFDEDVNNFNEDN</sequence>
<feature type="compositionally biased region" description="Low complexity" evidence="2">
    <location>
        <begin position="317"/>
        <end position="331"/>
    </location>
</feature>
<evidence type="ECO:0000313" key="5">
    <source>
        <dbReference type="EMBL" id="VYS89516.1"/>
    </source>
</evidence>
<proteinExistence type="inferred from homology"/>
<evidence type="ECO:0000256" key="1">
    <source>
        <dbReference type="ARBA" id="ARBA00006068"/>
    </source>
</evidence>
<evidence type="ECO:0000259" key="4">
    <source>
        <dbReference type="Pfam" id="PF03816"/>
    </source>
</evidence>
<dbReference type="PANTHER" id="PTHR33392">
    <property type="entry name" value="POLYISOPRENYL-TEICHOIC ACID--PEPTIDOGLYCAN TEICHOIC ACID TRANSFERASE TAGU"/>
    <property type="match status" value="1"/>
</dbReference>
<reference evidence="5" key="1">
    <citation type="submission" date="2019-11" db="EMBL/GenBank/DDBJ databases">
        <authorList>
            <person name="Feng L."/>
        </authorList>
    </citation>
    <scope>NUCLEOTIDE SEQUENCE</scope>
    <source>
        <strain evidence="5">AvaginalisLFYP127</strain>
    </source>
</reference>
<name>A0A6N2S8H8_9FIRM</name>
<feature type="signal peptide" evidence="3">
    <location>
        <begin position="1"/>
        <end position="22"/>
    </location>
</feature>
<dbReference type="Pfam" id="PF03816">
    <property type="entry name" value="LytR_cpsA_psr"/>
    <property type="match status" value="1"/>
</dbReference>
<dbReference type="RefSeq" id="WP_156328765.1">
    <property type="nucleotide sequence ID" value="NZ_CACRSW010000010.1"/>
</dbReference>
<feature type="chain" id="PRO_5027052471" evidence="3">
    <location>
        <begin position="23"/>
        <end position="371"/>
    </location>
</feature>
<keyword evidence="3" id="KW-0732">Signal</keyword>
<comment type="similarity">
    <text evidence="1">Belongs to the LytR/CpsA/Psr (LCP) family.</text>
</comment>
<dbReference type="PANTHER" id="PTHR33392:SF6">
    <property type="entry name" value="POLYISOPRENYL-TEICHOIC ACID--PEPTIDOGLYCAN TEICHOIC ACID TRANSFERASE TAGU"/>
    <property type="match status" value="1"/>
</dbReference>
<dbReference type="AlphaFoldDB" id="A0A6N2S8H8"/>
<feature type="region of interest" description="Disordered" evidence="2">
    <location>
        <begin position="315"/>
        <end position="371"/>
    </location>
</feature>
<accession>A0A6N2S8H8</accession>
<dbReference type="Gene3D" id="3.40.630.190">
    <property type="entry name" value="LCP protein"/>
    <property type="match status" value="1"/>
</dbReference>
<gene>
    <name evidence="5" type="primary">lytR_2</name>
    <name evidence="5" type="ORF">AVLFYP127_01768</name>
</gene>
<evidence type="ECO:0000256" key="3">
    <source>
        <dbReference type="SAM" id="SignalP"/>
    </source>
</evidence>
<feature type="compositionally biased region" description="Acidic residues" evidence="2">
    <location>
        <begin position="332"/>
        <end position="371"/>
    </location>
</feature>